<feature type="domain" description="Protein kinase" evidence="7">
    <location>
        <begin position="1"/>
        <end position="172"/>
    </location>
</feature>
<dbReference type="InParanoid" id="A0A2J7R487"/>
<evidence type="ECO:0000256" key="5">
    <source>
        <dbReference type="ARBA" id="ARBA00022777"/>
    </source>
</evidence>
<accession>A0A2J7R487</accession>
<keyword evidence="4" id="KW-0547">Nucleotide-binding</keyword>
<dbReference type="Proteomes" id="UP000235965">
    <property type="component" value="Unassembled WGS sequence"/>
</dbReference>
<name>A0A2J7R487_9NEOP</name>
<dbReference type="PANTHER" id="PTHR24056">
    <property type="entry name" value="CELL DIVISION PROTEIN KINASE"/>
    <property type="match status" value="1"/>
</dbReference>
<keyword evidence="3" id="KW-0808">Transferase</keyword>
<evidence type="ECO:0000256" key="3">
    <source>
        <dbReference type="ARBA" id="ARBA00022679"/>
    </source>
</evidence>
<dbReference type="SUPFAM" id="SSF56112">
    <property type="entry name" value="Protein kinase-like (PK-like)"/>
    <property type="match status" value="1"/>
</dbReference>
<evidence type="ECO:0000313" key="8">
    <source>
        <dbReference type="EMBL" id="PNF35653.1"/>
    </source>
</evidence>
<proteinExistence type="predicted"/>
<reference evidence="8 9" key="1">
    <citation type="submission" date="2017-12" db="EMBL/GenBank/DDBJ databases">
        <title>Hemimetabolous genomes reveal molecular basis of termite eusociality.</title>
        <authorList>
            <person name="Harrison M.C."/>
            <person name="Jongepier E."/>
            <person name="Robertson H.M."/>
            <person name="Arning N."/>
            <person name="Bitard-Feildel T."/>
            <person name="Chao H."/>
            <person name="Childers C.P."/>
            <person name="Dinh H."/>
            <person name="Doddapaneni H."/>
            <person name="Dugan S."/>
            <person name="Gowin J."/>
            <person name="Greiner C."/>
            <person name="Han Y."/>
            <person name="Hu H."/>
            <person name="Hughes D.S.T."/>
            <person name="Huylmans A.-K."/>
            <person name="Kemena C."/>
            <person name="Kremer L.P.M."/>
            <person name="Lee S.L."/>
            <person name="Lopez-Ezquerra A."/>
            <person name="Mallet L."/>
            <person name="Monroy-Kuhn J.M."/>
            <person name="Moser A."/>
            <person name="Murali S.C."/>
            <person name="Muzny D.M."/>
            <person name="Otani S."/>
            <person name="Piulachs M.-D."/>
            <person name="Poelchau M."/>
            <person name="Qu J."/>
            <person name="Schaub F."/>
            <person name="Wada-Katsumata A."/>
            <person name="Worley K.C."/>
            <person name="Xie Q."/>
            <person name="Ylla G."/>
            <person name="Poulsen M."/>
            <person name="Gibbs R.A."/>
            <person name="Schal C."/>
            <person name="Richards S."/>
            <person name="Belles X."/>
            <person name="Korb J."/>
            <person name="Bornberg-Bauer E."/>
        </authorList>
    </citation>
    <scope>NUCLEOTIDE SEQUENCE [LARGE SCALE GENOMIC DNA]</scope>
    <source>
        <tissue evidence="8">Whole body</tissue>
    </source>
</reference>
<dbReference type="Gene3D" id="3.30.200.20">
    <property type="entry name" value="Phosphorylase Kinase, domain 1"/>
    <property type="match status" value="1"/>
</dbReference>
<dbReference type="PANTHER" id="PTHR24056:SF233">
    <property type="entry name" value="CYCLIN-DEPENDENT KINASE 9"/>
    <property type="match status" value="1"/>
</dbReference>
<evidence type="ECO:0000256" key="2">
    <source>
        <dbReference type="ARBA" id="ARBA00022527"/>
    </source>
</evidence>
<dbReference type="GO" id="GO:0008353">
    <property type="term" value="F:RNA polymerase II CTD heptapeptide repeat kinase activity"/>
    <property type="evidence" value="ECO:0007669"/>
    <property type="project" value="TreeGrafter"/>
</dbReference>
<dbReference type="STRING" id="105785.A0A2J7R487"/>
<gene>
    <name evidence="8" type="ORF">B7P43_G17799</name>
</gene>
<dbReference type="InterPro" id="IPR011009">
    <property type="entry name" value="Kinase-like_dom_sf"/>
</dbReference>
<dbReference type="InterPro" id="IPR000719">
    <property type="entry name" value="Prot_kinase_dom"/>
</dbReference>
<dbReference type="OrthoDB" id="204883at2759"/>
<keyword evidence="2" id="KW-0723">Serine/threonine-protein kinase</keyword>
<evidence type="ECO:0000259" key="7">
    <source>
        <dbReference type="PROSITE" id="PS50011"/>
    </source>
</evidence>
<dbReference type="PROSITE" id="PS50011">
    <property type="entry name" value="PROTEIN_KINASE_DOM"/>
    <property type="match status" value="1"/>
</dbReference>
<keyword evidence="5" id="KW-0418">Kinase</keyword>
<protein>
    <recommendedName>
        <fullName evidence="7">Protein kinase domain-containing protein</fullName>
    </recommendedName>
</protein>
<dbReference type="GO" id="GO:0005634">
    <property type="term" value="C:nucleus"/>
    <property type="evidence" value="ECO:0007669"/>
    <property type="project" value="UniProtKB-SubCell"/>
</dbReference>
<evidence type="ECO:0000256" key="1">
    <source>
        <dbReference type="ARBA" id="ARBA00004123"/>
    </source>
</evidence>
<dbReference type="EMBL" id="NEVH01007483">
    <property type="protein sequence ID" value="PNF35653.1"/>
    <property type="molecule type" value="Genomic_DNA"/>
</dbReference>
<dbReference type="Gene3D" id="1.10.510.10">
    <property type="entry name" value="Transferase(Phosphotransferase) domain 1"/>
    <property type="match status" value="1"/>
</dbReference>
<keyword evidence="6" id="KW-0067">ATP-binding</keyword>
<comment type="subcellular location">
    <subcellularLocation>
        <location evidence="1">Nucleus</location>
    </subcellularLocation>
</comment>
<evidence type="ECO:0000256" key="4">
    <source>
        <dbReference type="ARBA" id="ARBA00022741"/>
    </source>
</evidence>
<comment type="caution">
    <text evidence="8">The sequence shown here is derived from an EMBL/GenBank/DDBJ whole genome shotgun (WGS) entry which is preliminary data.</text>
</comment>
<sequence length="172" mass="19443">MLQLPIRTLREIDILHHLKHDNVVNLIEVCRSRGTQYMYETGFYLVLEFYDHDLAGLLSNGNVTITVGERKNLMLQLLHGLCYVHSNKVCIDNMKPANIILTKAGILKLADFGLARPFTASQCNRDGNTEHGQLKLITDLFVSVNRGVWPGVESLPLYNKIELPRGGKRKVC</sequence>
<dbReference type="InterPro" id="IPR050108">
    <property type="entry name" value="CDK"/>
</dbReference>
<evidence type="ECO:0000256" key="6">
    <source>
        <dbReference type="ARBA" id="ARBA00022840"/>
    </source>
</evidence>
<evidence type="ECO:0000313" key="9">
    <source>
        <dbReference type="Proteomes" id="UP000235965"/>
    </source>
</evidence>
<dbReference type="Pfam" id="PF00069">
    <property type="entry name" value="Pkinase"/>
    <property type="match status" value="1"/>
</dbReference>
<keyword evidence="9" id="KW-1185">Reference proteome</keyword>
<organism evidence="8 9">
    <name type="scientific">Cryptotermes secundus</name>
    <dbReference type="NCBI Taxonomy" id="105785"/>
    <lineage>
        <taxon>Eukaryota</taxon>
        <taxon>Metazoa</taxon>
        <taxon>Ecdysozoa</taxon>
        <taxon>Arthropoda</taxon>
        <taxon>Hexapoda</taxon>
        <taxon>Insecta</taxon>
        <taxon>Pterygota</taxon>
        <taxon>Neoptera</taxon>
        <taxon>Polyneoptera</taxon>
        <taxon>Dictyoptera</taxon>
        <taxon>Blattodea</taxon>
        <taxon>Blattoidea</taxon>
        <taxon>Termitoidae</taxon>
        <taxon>Kalotermitidae</taxon>
        <taxon>Cryptotermitinae</taxon>
        <taxon>Cryptotermes</taxon>
    </lineage>
</organism>
<dbReference type="GO" id="GO:0004693">
    <property type="term" value="F:cyclin-dependent protein serine/threonine kinase activity"/>
    <property type="evidence" value="ECO:0007669"/>
    <property type="project" value="TreeGrafter"/>
</dbReference>
<dbReference type="SMART" id="SM00220">
    <property type="entry name" value="S_TKc"/>
    <property type="match status" value="1"/>
</dbReference>
<dbReference type="GO" id="GO:0005524">
    <property type="term" value="F:ATP binding"/>
    <property type="evidence" value="ECO:0007669"/>
    <property type="project" value="UniProtKB-KW"/>
</dbReference>
<dbReference type="AlphaFoldDB" id="A0A2J7R487"/>